<evidence type="ECO:0000313" key="15">
    <source>
        <dbReference type="EMBL" id="EEP79613.1"/>
    </source>
</evidence>
<dbReference type="PANTHER" id="PTHR10982:SF21">
    <property type="entry name" value="FATTY ACID SYNTHASE SUBUNIT BETA"/>
    <property type="match status" value="1"/>
</dbReference>
<dbReference type="Pfam" id="PF18325">
    <property type="entry name" value="Fas_alpha_ACP"/>
    <property type="match status" value="1"/>
</dbReference>
<reference evidence="16" key="1">
    <citation type="journal article" date="2009" name="Genome Res.">
        <title>Comparative genomic analyses of the human fungal pathogens Coccidioides and their relatives.</title>
        <authorList>
            <person name="Sharpton T.J."/>
            <person name="Stajich J.E."/>
            <person name="Rounsley S.D."/>
            <person name="Gardner M.J."/>
            <person name="Wortman J.R."/>
            <person name="Jordar V.S."/>
            <person name="Maiti R."/>
            <person name="Kodira C.D."/>
            <person name="Neafsey D.E."/>
            <person name="Zeng Q."/>
            <person name="Hung C.-Y."/>
            <person name="McMahan C."/>
            <person name="Muszewska A."/>
            <person name="Grynberg M."/>
            <person name="Mandel M.A."/>
            <person name="Kellner E.M."/>
            <person name="Barker B.M."/>
            <person name="Galgiani J.N."/>
            <person name="Orbach M.J."/>
            <person name="Kirkland T.N."/>
            <person name="Cole G.T."/>
            <person name="Henn M.R."/>
            <person name="Birren B.W."/>
            <person name="Taylor J.W."/>
        </authorList>
    </citation>
    <scope>NUCLEOTIDE SEQUENCE [LARGE SCALE GENOMIC DNA]</scope>
    <source>
        <strain evidence="16">UAMH 1704</strain>
    </source>
</reference>
<dbReference type="Proteomes" id="UP000002058">
    <property type="component" value="Unassembled WGS sequence"/>
</dbReference>
<name>C4JP77_UNCRE</name>
<dbReference type="OMA" id="GRQDSCL"/>
<dbReference type="GO" id="GO:0005835">
    <property type="term" value="C:fatty acid synthase complex"/>
    <property type="evidence" value="ECO:0007669"/>
    <property type="project" value="InterPro"/>
</dbReference>
<dbReference type="OrthoDB" id="4251012at2759"/>
<dbReference type="SUPFAM" id="SSF51735">
    <property type="entry name" value="NAD(P)-binding Rossmann-fold domains"/>
    <property type="match status" value="1"/>
</dbReference>
<dbReference type="HOGENOM" id="CLU_000114_0_0_1"/>
<dbReference type="GeneID" id="8441059"/>
<dbReference type="CDD" id="cd00828">
    <property type="entry name" value="elong_cond_enzymes"/>
    <property type="match status" value="1"/>
</dbReference>
<evidence type="ECO:0000256" key="9">
    <source>
        <dbReference type="PIRNR" id="PIRNR000454"/>
    </source>
</evidence>
<dbReference type="FunFam" id="3.90.25.70:FF:000001">
    <property type="entry name" value="Fatty acid synthase subunit alpha"/>
    <property type="match status" value="1"/>
</dbReference>
<keyword evidence="6" id="KW-0511">Multifunctional enzyme</keyword>
<evidence type="ECO:0000256" key="12">
    <source>
        <dbReference type="SAM" id="MobiDB-lite"/>
    </source>
</evidence>
<dbReference type="STRING" id="336963.C4JP77"/>
<feature type="region of interest" description="Disordered" evidence="12">
    <location>
        <begin position="1261"/>
        <end position="1285"/>
    </location>
</feature>
<gene>
    <name evidence="15" type="ORF">UREG_04459</name>
</gene>
<keyword evidence="4 9" id="KW-0808">Transferase</keyword>
<dbReference type="InterPro" id="IPR041550">
    <property type="entry name" value="FASI_helical"/>
</dbReference>
<dbReference type="Gene3D" id="6.10.250.1930">
    <property type="match status" value="1"/>
</dbReference>
<dbReference type="eggNOG" id="ENOG502QQJX">
    <property type="taxonomic scope" value="Eukaryota"/>
</dbReference>
<dbReference type="GO" id="GO:0044550">
    <property type="term" value="P:secondary metabolite biosynthetic process"/>
    <property type="evidence" value="ECO:0007669"/>
    <property type="project" value="UniProtKB-ARBA"/>
</dbReference>
<evidence type="ECO:0000259" key="14">
    <source>
        <dbReference type="PROSITE" id="PS52004"/>
    </source>
</evidence>
<sequence>MGNERESLARLARTLLIELMAYQFASPVRWIETQDAILSCGDCERIIEIGPSNILKSMFKRTIDSKYRTQDYALRVPRQLLSSETDTKKIYYEDEIPTSPKTKPVTAPSRDSTSLRASPLPKPLDQNPNLPQIPASAKHHINEEIVDQNVKATDLIVAIVSRALKKSSLDIDATKSVKDLAGGRSTLENEIVGDLNSEFGTLPDRVEETPLRIVSDSIQQTFNGQLGKASTSMINTMFGSKMPGGFTAAVARKHLQLNWGFKAGRQDSCLLLAVTMQPNSRLISESDAKIFIDDVAEKYCLNEGLATQPLGKVLEGSSSFATTMDPEALRNLTMSQKALSKKLFEVYAADLHLDLDADRQALDKLHNDIEFRLREELNMWTTEHGETYANGIRPLFDIRKSRLYDSSWSWARQDLLDVFHTVSMQLGSKDIASLDPDILAEKCFHIANAADDSLLPIIDELANKLQGHGLLSATFDKLVGDCRKALQYGPTFTGTPKQLAPYTVIDDEGKLSYHEQERKGSTRFSDLAFPRICASYGLQGNPLALSTEPFIHLKEKAHHGWVYSPKLTGCLHDALCQVEKVGENFTDRTVLITGAGIGSIGAAMVSYFLTGGAKVLVTTSSFSTQVANIYREIYVKHGARGSQLIVIPFNQASTQDIAALVDYIYGRDGLGWDLDYLIPFAAISESGRKLDSIDSKSELAHRVMLTNVLRLLGAVKACKEKNKYISHPTQVILPLSPNHGTFGGDGLYGESKLALETLFNRWHSEDWGEFLCVCGAVIGWTRGTGLMNQNDLIAEGIERSGIRTFSQDEMAYALVCLCVNSIYEICQEKPVYADMTGGMSNIEDLPSIIQKLRQELKDRSDIQQALFTEIKFEAGCTTQHSISKPQNKSILQPRPHVRLDFPRSLDYDKDISPLTRNLQGMVDLQRVVVVTGFAELGPHGNSRTRWEIEAHGQFSLEGAIEMAWLMGFIHHHVGTVDGKPYSGWVDSKSKQPVAELDIKNRYEDQILAHSGIRFVEPELFDGYDPNKKQFLHEIILEQDLGPIEVPEPLAQEMQREHGAYANIKKISGSDHCHVRLMKGAKLFVPRAIQFNRTVAGQIPTGWDARTYGISEDIISQVDRVTLFTLVCAAEALLSSGITDPYELYQYIHISEVGNCIGSGFGGNDSLSKMFRWRYMGQDIQKDILQETFINTISAWVNMLLLSANGPIRTPVGACATSIEALELGYDTLVTGKAKFCLVGGCDDFGEESSYEFANMGATSNSLDEAARGRSPSEMSRPATSTRNGFMESQGCGLQVLTTAELALKMGLPIRGIVAFVNTSSDKAGRSIPAPGQGVLTNARQIASRLPSPLLNIENRRKRLNFRIKQVREARDIALEDLNLEVATLLSEDPKMDADTYTKERHQQILEDFSRDEQEARFALGNHFWRNEPYIAPICGALATWGLTIDDLDVASFHGTSTVLNDKNESSVIQQQLASLGRSEGKPIFSVFQKYLTGHSKGAAGAWMLNGALQMLNSGTIPGNRNADNIDSNLQQFHHIAYINRSVQTQGLKAVSVTSFGFGQKGAQAICVHPRYLFATLERPEYEAYQARRINRQKKADAYFYNGMNSNSLFRAKTSPPYMASREAEVYLNPAARLAAVDGKM</sequence>
<evidence type="ECO:0000256" key="4">
    <source>
        <dbReference type="ARBA" id="ARBA00022679"/>
    </source>
</evidence>
<dbReference type="Pfam" id="PF18314">
    <property type="entry name" value="FAS_I_H"/>
    <property type="match status" value="1"/>
</dbReference>
<dbReference type="InParanoid" id="C4JP77"/>
<keyword evidence="3" id="KW-0597">Phosphoprotein</keyword>
<evidence type="ECO:0000256" key="3">
    <source>
        <dbReference type="ARBA" id="ARBA00022553"/>
    </source>
</evidence>
<evidence type="ECO:0000256" key="2">
    <source>
        <dbReference type="ARBA" id="ARBA00022450"/>
    </source>
</evidence>
<accession>C4JP77</accession>
<comment type="catalytic activity">
    <reaction evidence="8">
        <text>a (3R)-hydroxyacyl-[ACP] + NADP(+) = a 3-oxoacyl-[ACP] + NADPH + H(+)</text>
        <dbReference type="Rhea" id="RHEA:17397"/>
        <dbReference type="Rhea" id="RHEA-COMP:9916"/>
        <dbReference type="Rhea" id="RHEA-COMP:9945"/>
        <dbReference type="ChEBI" id="CHEBI:15378"/>
        <dbReference type="ChEBI" id="CHEBI:57783"/>
        <dbReference type="ChEBI" id="CHEBI:58349"/>
        <dbReference type="ChEBI" id="CHEBI:78776"/>
        <dbReference type="ChEBI" id="CHEBI:78827"/>
        <dbReference type="EC" id="1.1.1.100"/>
    </reaction>
</comment>
<proteinExistence type="inferred from homology"/>
<dbReference type="SUPFAM" id="SSF53901">
    <property type="entry name" value="Thiolase-like"/>
    <property type="match status" value="2"/>
</dbReference>
<evidence type="ECO:0000313" key="16">
    <source>
        <dbReference type="Proteomes" id="UP000002058"/>
    </source>
</evidence>
<keyword evidence="16" id="KW-1185">Reference proteome</keyword>
<organism evidence="15 16">
    <name type="scientific">Uncinocarpus reesii (strain UAMH 1704)</name>
    <dbReference type="NCBI Taxonomy" id="336963"/>
    <lineage>
        <taxon>Eukaryota</taxon>
        <taxon>Fungi</taxon>
        <taxon>Dikarya</taxon>
        <taxon>Ascomycota</taxon>
        <taxon>Pezizomycotina</taxon>
        <taxon>Eurotiomycetes</taxon>
        <taxon>Eurotiomycetidae</taxon>
        <taxon>Onygenales</taxon>
        <taxon>Onygenaceae</taxon>
        <taxon>Uncinocarpus</taxon>
    </lineage>
</organism>
<dbReference type="Gene3D" id="3.30.70.2490">
    <property type="match status" value="1"/>
</dbReference>
<dbReference type="InterPro" id="IPR014030">
    <property type="entry name" value="Ketoacyl_synth_N"/>
</dbReference>
<dbReference type="GO" id="GO:0004315">
    <property type="term" value="F:3-oxoacyl-[acyl-carrier-protein] synthase activity"/>
    <property type="evidence" value="ECO:0007669"/>
    <property type="project" value="InterPro"/>
</dbReference>
<dbReference type="InterPro" id="IPR040899">
    <property type="entry name" value="Fas_alpha_ACP"/>
</dbReference>
<dbReference type="Pfam" id="PF02801">
    <property type="entry name" value="Ketoacyl-synt_C"/>
    <property type="match status" value="1"/>
</dbReference>
<dbReference type="InterPro" id="IPR047224">
    <property type="entry name" value="FAS_alpha_su_C"/>
</dbReference>
<dbReference type="InterPro" id="IPR050830">
    <property type="entry name" value="Fungal_FAS"/>
</dbReference>
<dbReference type="InterPro" id="IPR016035">
    <property type="entry name" value="Acyl_Trfase/lysoPLipase"/>
</dbReference>
<dbReference type="GO" id="GO:0004312">
    <property type="term" value="F:fatty acid synthase activity"/>
    <property type="evidence" value="ECO:0007669"/>
    <property type="project" value="InterPro"/>
</dbReference>
<evidence type="ECO:0000256" key="1">
    <source>
        <dbReference type="ARBA" id="ARBA00007485"/>
    </source>
</evidence>
<dbReference type="VEuPathDB" id="FungiDB:UREG_04459"/>
<comment type="catalytic activity">
    <reaction evidence="7">
        <text>acetyl-CoA + n malonyl-CoA + 2n NADPH + 4n H(+) = a long-chain-acyl-CoA + n CoA + n CO2 + 2n NADP(+).</text>
        <dbReference type="EC" id="2.3.1.86"/>
    </reaction>
</comment>
<dbReference type="GO" id="GO:0004316">
    <property type="term" value="F:3-oxoacyl-[acyl-carrier-protein] reductase (NADPH) activity"/>
    <property type="evidence" value="ECO:0007669"/>
    <property type="project" value="UniProtKB-EC"/>
</dbReference>
<dbReference type="FunFam" id="3.40.50.720:FF:000168">
    <property type="entry name" value="Fatty acid synthase subunit alpha"/>
    <property type="match status" value="1"/>
</dbReference>
<dbReference type="Gene3D" id="3.40.47.10">
    <property type="match status" value="1"/>
</dbReference>
<dbReference type="InterPro" id="IPR009081">
    <property type="entry name" value="PP-bd_ACP"/>
</dbReference>
<dbReference type="InterPro" id="IPR016039">
    <property type="entry name" value="Thiolase-like"/>
</dbReference>
<protein>
    <submittedName>
        <fullName evidence="15">Fatty acid synthase alpha subunit</fullName>
    </submittedName>
</protein>
<dbReference type="InterPro" id="IPR036291">
    <property type="entry name" value="NAD(P)-bd_dom_sf"/>
</dbReference>
<feature type="domain" description="Carrier" evidence="13">
    <location>
        <begin position="150"/>
        <end position="225"/>
    </location>
</feature>
<dbReference type="Pfam" id="PF00106">
    <property type="entry name" value="adh_short"/>
    <property type="match status" value="1"/>
</dbReference>
<evidence type="ECO:0000256" key="10">
    <source>
        <dbReference type="PIRSR" id="PIRSR000454-1"/>
    </source>
</evidence>
<dbReference type="PROSITE" id="PS50075">
    <property type="entry name" value="CARRIER"/>
    <property type="match status" value="1"/>
</dbReference>
<dbReference type="InterPro" id="IPR018201">
    <property type="entry name" value="Ketoacyl_synth_AS"/>
</dbReference>
<feature type="active site" description="For beta-ketoacyl synthase activity" evidence="10">
    <location>
        <position position="1214"/>
    </location>
</feature>
<keyword evidence="2 9" id="KW-0596">Phosphopantetheine</keyword>
<dbReference type="Gene3D" id="6.10.140.1410">
    <property type="match status" value="1"/>
</dbReference>
<dbReference type="GO" id="GO:0004321">
    <property type="term" value="F:fatty-acyl-CoA synthase activity"/>
    <property type="evidence" value="ECO:0007669"/>
    <property type="project" value="UniProtKB-EC"/>
</dbReference>
<dbReference type="GO" id="GO:0008897">
    <property type="term" value="F:holo-[acyl-carrier-protein] synthase activity"/>
    <property type="evidence" value="ECO:0007669"/>
    <property type="project" value="InterPro"/>
</dbReference>
<dbReference type="PIRSF" id="PIRSF000454">
    <property type="entry name" value="FAS_yeast_alpha"/>
    <property type="match status" value="1"/>
</dbReference>
<dbReference type="CDD" id="cd08950">
    <property type="entry name" value="KR_fFAS_SDR_c_like"/>
    <property type="match status" value="1"/>
</dbReference>
<comment type="similarity">
    <text evidence="1 9">Belongs to the thiolase-like superfamily. Fungal fatty acid synthetase subunit alpha family.</text>
</comment>
<evidence type="ECO:0000259" key="13">
    <source>
        <dbReference type="PROSITE" id="PS50075"/>
    </source>
</evidence>
<dbReference type="Gene3D" id="3.40.50.720">
    <property type="entry name" value="NAD(P)-binding Rossmann-like Domain"/>
    <property type="match status" value="2"/>
</dbReference>
<dbReference type="InterPro" id="IPR026025">
    <property type="entry name" value="FAS_alpha_yeast"/>
</dbReference>
<dbReference type="GO" id="GO:0042759">
    <property type="term" value="P:long-chain fatty acid biosynthetic process"/>
    <property type="evidence" value="ECO:0007669"/>
    <property type="project" value="UniProtKB-UniRule"/>
</dbReference>
<dbReference type="RefSeq" id="XP_002544942.1">
    <property type="nucleotide sequence ID" value="XM_002544896.1"/>
</dbReference>
<keyword evidence="5" id="KW-0521">NADP</keyword>
<feature type="region of interest" description="Disordered" evidence="12">
    <location>
        <begin position="92"/>
        <end position="129"/>
    </location>
</feature>
<dbReference type="PROSITE" id="PS52004">
    <property type="entry name" value="KS3_2"/>
    <property type="match status" value="1"/>
</dbReference>
<evidence type="ECO:0000256" key="8">
    <source>
        <dbReference type="ARBA" id="ARBA00048508"/>
    </source>
</evidence>
<dbReference type="SUPFAM" id="SSF52151">
    <property type="entry name" value="FabD/lysophospholipase-like"/>
    <property type="match status" value="1"/>
</dbReference>
<feature type="modified residue" description="O-(pantetheine 4'-phosphoryl)serine" evidence="11">
    <location>
        <position position="185"/>
    </location>
</feature>
<evidence type="ECO:0000256" key="7">
    <source>
        <dbReference type="ARBA" id="ARBA00048237"/>
    </source>
</evidence>
<dbReference type="EMBL" id="CH476616">
    <property type="protein sequence ID" value="EEP79613.1"/>
    <property type="molecule type" value="Genomic_DNA"/>
</dbReference>
<evidence type="ECO:0000256" key="5">
    <source>
        <dbReference type="ARBA" id="ARBA00022857"/>
    </source>
</evidence>
<evidence type="ECO:0000256" key="6">
    <source>
        <dbReference type="ARBA" id="ARBA00023268"/>
    </source>
</evidence>
<dbReference type="PANTHER" id="PTHR10982">
    <property type="entry name" value="MALONYL COA-ACYL CARRIER PROTEIN TRANSACYLASE"/>
    <property type="match status" value="1"/>
</dbReference>
<dbReference type="Gene3D" id="3.90.25.70">
    <property type="match status" value="1"/>
</dbReference>
<dbReference type="InterPro" id="IPR002347">
    <property type="entry name" value="SDR_fam"/>
</dbReference>
<dbReference type="InterPro" id="IPR020841">
    <property type="entry name" value="PKS_Beta-ketoAc_synthase_dom"/>
</dbReference>
<feature type="domain" description="Ketosynthase family 3 (KS3)" evidence="14">
    <location>
        <begin position="1028"/>
        <end position="1568"/>
    </location>
</feature>
<dbReference type="InterPro" id="IPR014031">
    <property type="entry name" value="Ketoacyl_synth_C"/>
</dbReference>
<dbReference type="KEGG" id="ure:UREG_04459"/>
<evidence type="ECO:0000256" key="11">
    <source>
        <dbReference type="PIRSR" id="PIRSR000454-4"/>
    </source>
</evidence>
<dbReference type="PROSITE" id="PS00606">
    <property type="entry name" value="KS3_1"/>
    <property type="match status" value="1"/>
</dbReference>
<dbReference type="Pfam" id="PF00109">
    <property type="entry name" value="ketoacyl-synt"/>
    <property type="match status" value="1"/>
</dbReference>